<dbReference type="eggNOG" id="KOG2177">
    <property type="taxonomic scope" value="Eukaryota"/>
</dbReference>
<evidence type="ECO:0000256" key="5">
    <source>
        <dbReference type="ARBA" id="ARBA00022833"/>
    </source>
</evidence>
<evidence type="ECO:0000256" key="8">
    <source>
        <dbReference type="SAM" id="Coils"/>
    </source>
</evidence>
<dbReference type="PROSITE" id="PS50089">
    <property type="entry name" value="ZF_RING_2"/>
    <property type="match status" value="1"/>
</dbReference>
<dbReference type="SUPFAM" id="SSF57845">
    <property type="entry name" value="B-box zinc-binding domain"/>
    <property type="match status" value="1"/>
</dbReference>
<dbReference type="InterPro" id="IPR006574">
    <property type="entry name" value="PRY"/>
</dbReference>
<dbReference type="InParanoid" id="G1KK66"/>
<protein>
    <recommendedName>
        <fullName evidence="14">Zinc finger protein RFP-like</fullName>
    </recommendedName>
</protein>
<dbReference type="GO" id="GO:0045087">
    <property type="term" value="P:innate immune response"/>
    <property type="evidence" value="ECO:0000318"/>
    <property type="project" value="GO_Central"/>
</dbReference>
<evidence type="ECO:0000313" key="13">
    <source>
        <dbReference type="Proteomes" id="UP000001646"/>
    </source>
</evidence>
<dbReference type="InterPro" id="IPR050143">
    <property type="entry name" value="TRIM/RBCC"/>
</dbReference>
<accession>G1KK66</accession>
<dbReference type="PROSITE" id="PS00518">
    <property type="entry name" value="ZF_RING_1"/>
    <property type="match status" value="1"/>
</dbReference>
<dbReference type="GeneTree" id="ENSGT01030000234669"/>
<evidence type="ECO:0000256" key="7">
    <source>
        <dbReference type="PROSITE-ProRule" id="PRU00024"/>
    </source>
</evidence>
<proteinExistence type="inferred from homology"/>
<dbReference type="SUPFAM" id="SSF49899">
    <property type="entry name" value="Concanavalin A-like lectins/glucanases"/>
    <property type="match status" value="1"/>
</dbReference>
<dbReference type="Gene3D" id="3.30.160.60">
    <property type="entry name" value="Classic Zinc Finger"/>
    <property type="match status" value="1"/>
</dbReference>
<dbReference type="CDD" id="cd12888">
    <property type="entry name" value="SPRY_PRY_TRIM7_like"/>
    <property type="match status" value="1"/>
</dbReference>
<dbReference type="Pfam" id="PF00643">
    <property type="entry name" value="zf-B_box"/>
    <property type="match status" value="1"/>
</dbReference>
<dbReference type="GO" id="GO:0061630">
    <property type="term" value="F:ubiquitin protein ligase activity"/>
    <property type="evidence" value="ECO:0000318"/>
    <property type="project" value="GO_Central"/>
</dbReference>
<sequence length="474" mass="54832">MAKSVNPVQDLCNEAECPICLDYFRDPVITECGHNFCLSCITRCWEGSEKAASCPQCREKIQKINVKPNRKLASFVEIARNLSLQRPKRGEEKWRVCEKHQEPLKLFCKKDEIPICVVCDRSKEHRDHEVVPMEEAVKEYKDLLSSRLVHLTLKIVVQKAVTESDNQDLIKQIKMEKEKTMKEFRQFHQFLEKQEKSHLAQIEEVEKEIGRLRKERMAKLSSLESLYEEMEEKFHQPPLELLQDVRSILQRSENESTLQDPVDFLPELKWKIGDLDDSRLFLSGTMKQFQDTLLSRLQLQKENITLDPDTAHPLLILSEDHRSVTLGDKSQFLPDNKKRFGTYSCVLGREGFTAGKHFWEVTVEKDEKHWMVGVTRESVQRTGGLVYGPEGGIWAVGKLRGRFVAFRTPHPHDLFSNGNLKKIQVSLNYPRGQVAFHNGDTGDHLYTFSEASFRGETLFPFFYVLGKSHLSISP</sequence>
<dbReference type="InterPro" id="IPR043136">
    <property type="entry name" value="B30.2/SPRY_sf"/>
</dbReference>
<evidence type="ECO:0000256" key="2">
    <source>
        <dbReference type="ARBA" id="ARBA00022699"/>
    </source>
</evidence>
<dbReference type="InterPro" id="IPR013083">
    <property type="entry name" value="Znf_RING/FYVE/PHD"/>
</dbReference>
<dbReference type="InterPro" id="IPR000315">
    <property type="entry name" value="Znf_B-box"/>
</dbReference>
<keyword evidence="3" id="KW-0479">Metal-binding</keyword>
<dbReference type="SMART" id="SM00184">
    <property type="entry name" value="RING"/>
    <property type="match status" value="1"/>
</dbReference>
<dbReference type="Proteomes" id="UP000001646">
    <property type="component" value="Chromosome 2"/>
</dbReference>
<dbReference type="Gene3D" id="2.60.120.920">
    <property type="match status" value="1"/>
</dbReference>
<dbReference type="CDD" id="cd16594">
    <property type="entry name" value="RING-HC_TRIM7-like_C-IV"/>
    <property type="match status" value="1"/>
</dbReference>
<dbReference type="InterPro" id="IPR003877">
    <property type="entry name" value="SPRY_dom"/>
</dbReference>
<dbReference type="InterPro" id="IPR001870">
    <property type="entry name" value="B30.2/SPRY"/>
</dbReference>
<dbReference type="SMART" id="SM00449">
    <property type="entry name" value="SPRY"/>
    <property type="match status" value="1"/>
</dbReference>
<reference evidence="12" key="3">
    <citation type="submission" date="2025-09" db="UniProtKB">
        <authorList>
            <consortium name="Ensembl"/>
        </authorList>
    </citation>
    <scope>IDENTIFICATION</scope>
</reference>
<dbReference type="InterPro" id="IPR017907">
    <property type="entry name" value="Znf_RING_CS"/>
</dbReference>
<keyword evidence="8" id="KW-0175">Coiled coil</keyword>
<dbReference type="GO" id="GO:0005737">
    <property type="term" value="C:cytoplasm"/>
    <property type="evidence" value="ECO:0000318"/>
    <property type="project" value="GO_Central"/>
</dbReference>
<evidence type="ECO:0000256" key="6">
    <source>
        <dbReference type="ARBA" id="ARBA00034460"/>
    </source>
</evidence>
<evidence type="ECO:0000313" key="12">
    <source>
        <dbReference type="Ensembl" id="ENSACAP00000010308.3"/>
    </source>
</evidence>
<dbReference type="SUPFAM" id="SSF57850">
    <property type="entry name" value="RING/U-box"/>
    <property type="match status" value="1"/>
</dbReference>
<evidence type="ECO:0000256" key="1">
    <source>
        <dbReference type="ARBA" id="ARBA00009651"/>
    </source>
</evidence>
<reference evidence="12" key="2">
    <citation type="submission" date="2025-08" db="UniProtKB">
        <authorList>
            <consortium name="Ensembl"/>
        </authorList>
    </citation>
    <scope>IDENTIFICATION</scope>
</reference>
<dbReference type="Gene3D" id="3.30.40.10">
    <property type="entry name" value="Zinc/RING finger domain, C3HC4 (zinc finger)"/>
    <property type="match status" value="1"/>
</dbReference>
<dbReference type="Bgee" id="ENSACAG00000010487">
    <property type="expression patterns" value="Expressed in adrenal gland and 7 other cell types or tissues"/>
</dbReference>
<comment type="similarity">
    <text evidence="1">Belongs to the ohanin/vespryn family.</text>
</comment>
<dbReference type="AlphaFoldDB" id="G1KK66"/>
<dbReference type="CDD" id="cd19762">
    <property type="entry name" value="Bbox2_TRIM7-like"/>
    <property type="match status" value="1"/>
</dbReference>
<dbReference type="Ensembl" id="ENSACAT00000010520.4">
    <property type="protein sequence ID" value="ENSACAP00000010308.3"/>
    <property type="gene ID" value="ENSACAG00000010487.4"/>
</dbReference>
<evidence type="ECO:0000259" key="9">
    <source>
        <dbReference type="PROSITE" id="PS50089"/>
    </source>
</evidence>
<feature type="coiled-coil region" evidence="8">
    <location>
        <begin position="188"/>
        <end position="233"/>
    </location>
</feature>
<dbReference type="InterPro" id="IPR003879">
    <property type="entry name" value="Butyrophylin_SPRY"/>
</dbReference>
<dbReference type="Pfam" id="PF15227">
    <property type="entry name" value="zf-C3HC4_4"/>
    <property type="match status" value="1"/>
</dbReference>
<feature type="domain" description="B box-type" evidence="10">
    <location>
        <begin position="92"/>
        <end position="133"/>
    </location>
</feature>
<reference evidence="12 13" key="1">
    <citation type="submission" date="2009-12" db="EMBL/GenBank/DDBJ databases">
        <title>The Genome Sequence of Anolis carolinensis (Green Anole Lizard).</title>
        <authorList>
            <consortium name="The Genome Sequencing Platform"/>
            <person name="Di Palma F."/>
            <person name="Alfoldi J."/>
            <person name="Heiman D."/>
            <person name="Young S."/>
            <person name="Grabherr M."/>
            <person name="Johnson J."/>
            <person name="Lander E.S."/>
            <person name="Lindblad-Toh K."/>
        </authorList>
    </citation>
    <scope>NUCLEOTIDE SEQUENCE [LARGE SCALE GENOMIC DNA]</scope>
    <source>
        <strain evidence="12 13">JBL SC #1</strain>
    </source>
</reference>
<dbReference type="PANTHER" id="PTHR24103">
    <property type="entry name" value="E3 UBIQUITIN-PROTEIN LIGASE TRIM"/>
    <property type="match status" value="1"/>
</dbReference>
<dbReference type="InterPro" id="IPR001841">
    <property type="entry name" value="Znf_RING"/>
</dbReference>
<dbReference type="HOGENOM" id="CLU_013137_0_3_1"/>
<dbReference type="PRINTS" id="PR01407">
    <property type="entry name" value="BUTYPHLNCDUF"/>
</dbReference>
<dbReference type="GO" id="GO:0008270">
    <property type="term" value="F:zinc ion binding"/>
    <property type="evidence" value="ECO:0007669"/>
    <property type="project" value="UniProtKB-KW"/>
</dbReference>
<dbReference type="OrthoDB" id="6270329at2759"/>
<keyword evidence="2" id="KW-0800">Toxin</keyword>
<dbReference type="KEGG" id="acs:100559320"/>
<keyword evidence="13" id="KW-1185">Reference proteome</keyword>
<keyword evidence="4 7" id="KW-0863">Zinc-finger</keyword>
<evidence type="ECO:0000256" key="3">
    <source>
        <dbReference type="ARBA" id="ARBA00022723"/>
    </source>
</evidence>
<name>G1KK66_ANOCA</name>
<keyword evidence="5" id="KW-0862">Zinc</keyword>
<dbReference type="PROSITE" id="PS50188">
    <property type="entry name" value="B302_SPRY"/>
    <property type="match status" value="1"/>
</dbReference>
<evidence type="ECO:0008006" key="14">
    <source>
        <dbReference type="Google" id="ProtNLM"/>
    </source>
</evidence>
<dbReference type="PROSITE" id="PS50119">
    <property type="entry name" value="ZF_BBOX"/>
    <property type="match status" value="1"/>
</dbReference>
<feature type="domain" description="B30.2/SPRY" evidence="11">
    <location>
        <begin position="284"/>
        <end position="474"/>
    </location>
</feature>
<dbReference type="SMART" id="SM00589">
    <property type="entry name" value="PRY"/>
    <property type="match status" value="1"/>
</dbReference>
<dbReference type="InterPro" id="IPR013320">
    <property type="entry name" value="ConA-like_dom_sf"/>
</dbReference>
<dbReference type="Pfam" id="PF00622">
    <property type="entry name" value="SPRY"/>
    <property type="match status" value="1"/>
</dbReference>
<feature type="domain" description="RING-type" evidence="9">
    <location>
        <begin position="17"/>
        <end position="58"/>
    </location>
</feature>
<evidence type="ECO:0000256" key="4">
    <source>
        <dbReference type="ARBA" id="ARBA00022771"/>
    </source>
</evidence>
<evidence type="ECO:0000259" key="10">
    <source>
        <dbReference type="PROSITE" id="PS50119"/>
    </source>
</evidence>
<dbReference type="FunFam" id="2.60.120.920:FF:000004">
    <property type="entry name" value="Butyrophilin subfamily 1 member A1"/>
    <property type="match status" value="1"/>
</dbReference>
<organism evidence="12 13">
    <name type="scientific">Anolis carolinensis</name>
    <name type="common">Green anole</name>
    <name type="synonym">American chameleon</name>
    <dbReference type="NCBI Taxonomy" id="28377"/>
    <lineage>
        <taxon>Eukaryota</taxon>
        <taxon>Metazoa</taxon>
        <taxon>Chordata</taxon>
        <taxon>Craniata</taxon>
        <taxon>Vertebrata</taxon>
        <taxon>Euteleostomi</taxon>
        <taxon>Lepidosauria</taxon>
        <taxon>Squamata</taxon>
        <taxon>Bifurcata</taxon>
        <taxon>Unidentata</taxon>
        <taxon>Episquamata</taxon>
        <taxon>Toxicofera</taxon>
        <taxon>Iguania</taxon>
        <taxon>Dactyloidae</taxon>
        <taxon>Anolis</taxon>
    </lineage>
</organism>
<comment type="function">
    <text evidence="6">Neurotoxin that produces dose-dependent hypolocomotion and hyperalgesia in mice. May directly act on the central nervous system, as it is 6500-fold more potent when administered intracerebroventricularly than intraperitoneal.</text>
</comment>
<evidence type="ECO:0000259" key="11">
    <source>
        <dbReference type="PROSITE" id="PS50188"/>
    </source>
</evidence>
<dbReference type="Pfam" id="PF13765">
    <property type="entry name" value="PRY"/>
    <property type="match status" value="1"/>
</dbReference>
<keyword evidence="2" id="KW-0528">Neurotoxin</keyword>
<dbReference type="SMART" id="SM00336">
    <property type="entry name" value="BBOX"/>
    <property type="match status" value="1"/>
</dbReference>